<protein>
    <submittedName>
        <fullName evidence="13">FreB protein</fullName>
    </submittedName>
</protein>
<dbReference type="eggNOG" id="KOG0039">
    <property type="taxonomic scope" value="Eukaryota"/>
</dbReference>
<evidence type="ECO:0000256" key="11">
    <source>
        <dbReference type="SAM" id="Phobius"/>
    </source>
</evidence>
<evidence type="ECO:0000313" key="14">
    <source>
        <dbReference type="Proteomes" id="UP000002669"/>
    </source>
</evidence>
<evidence type="ECO:0000256" key="8">
    <source>
        <dbReference type="ARBA" id="ARBA00023065"/>
    </source>
</evidence>
<keyword evidence="4 11" id="KW-0812">Transmembrane</keyword>
<dbReference type="RefSeq" id="XP_003171095.1">
    <property type="nucleotide sequence ID" value="XM_003171047.1"/>
</dbReference>
<dbReference type="Pfam" id="PF01794">
    <property type="entry name" value="Ferric_reduct"/>
    <property type="match status" value="1"/>
</dbReference>
<sequence>MELVLFARELAAPHSQNTTYVSPYTRGLLGVRVNLDHLVTILVAGSIGVACVVILIVRFTQMSHAYLRQVTSATGNNNQQRFWGAEQSTLWSDIKKHVLYAPLGSKRHNREFKLSEAVNVGTLPSRFHTVLLVCYLLSQVAYCSVLDYSANNKAALVAELRGRSGNLALLNMIPLFILAGRNNPLIPLMRVSFDTYNLIHRWLGRIVIIESIVHTIAWMVNAVAAEGYAKMWHGVWHEPFYTWGFVATAAMVFILIQSPSPVRHAFYETFLHLHQIGAMVIVLGIYFHLDIDGLPQLPWFKGIISLWAIERGARFFRILRLNVSRRNGLTRVVVKALPGEASRVTFYLPRHTKINPGSHVYAYLPRISFWMSHPFSVAWAEQGSSSLPKSPKTDKFSDSSKSSLARKASTMTTSSKSSSPDLEKGHARNTALATDDSLPTCVSLIMAARTGMTRKLYNAALASPNLTLETTGFIEGPYSSHPSSFGSYGTVVLFSGGAGITHHLMHVRDLLAAADAGTVATRRVYLIWSVRTTEHLAWVRGFMDSILHMPNRRDILVTKLFVSKPRSQREIQSPSTTLQMFPGRCRPDVVLEEVLSDPVGATGVSVCGPGAFADEVRSSVRKRIGAGQVIDFVEEAFTW</sequence>
<keyword evidence="3" id="KW-0813">Transport</keyword>
<feature type="transmembrane region" description="Helical" evidence="11">
    <location>
        <begin position="38"/>
        <end position="59"/>
    </location>
</feature>
<feature type="transmembrane region" description="Helical" evidence="11">
    <location>
        <begin position="202"/>
        <end position="220"/>
    </location>
</feature>
<dbReference type="EMBL" id="DS989827">
    <property type="protein sequence ID" value="EFR04087.1"/>
    <property type="molecule type" value="Genomic_DNA"/>
</dbReference>
<feature type="transmembrane region" description="Helical" evidence="11">
    <location>
        <begin position="240"/>
        <end position="258"/>
    </location>
</feature>
<dbReference type="InterPro" id="IPR051410">
    <property type="entry name" value="Ferric/Cupric_Reductase"/>
</dbReference>
<evidence type="ECO:0000256" key="2">
    <source>
        <dbReference type="ARBA" id="ARBA00006278"/>
    </source>
</evidence>
<evidence type="ECO:0000256" key="6">
    <source>
        <dbReference type="ARBA" id="ARBA00022989"/>
    </source>
</evidence>
<evidence type="ECO:0000256" key="9">
    <source>
        <dbReference type="ARBA" id="ARBA00023136"/>
    </source>
</evidence>
<dbReference type="HOGENOM" id="CLU_010365_3_1_1"/>
<dbReference type="PANTHER" id="PTHR32361:SF12">
    <property type="entry name" value="PUTATIVE (AFU_ORTHOLOGUE AFUA_1G14340)-RELATED"/>
    <property type="match status" value="1"/>
</dbReference>
<evidence type="ECO:0000256" key="5">
    <source>
        <dbReference type="ARBA" id="ARBA00022982"/>
    </source>
</evidence>
<keyword evidence="7" id="KW-0560">Oxidoreductase</keyword>
<dbReference type="SUPFAM" id="SSF52343">
    <property type="entry name" value="Ferredoxin reductase-like, C-terminal NADP-linked domain"/>
    <property type="match status" value="1"/>
</dbReference>
<evidence type="ECO:0000256" key="10">
    <source>
        <dbReference type="SAM" id="MobiDB-lite"/>
    </source>
</evidence>
<dbReference type="PANTHER" id="PTHR32361">
    <property type="entry name" value="FERRIC/CUPRIC REDUCTASE TRANSMEMBRANE COMPONENT"/>
    <property type="match status" value="1"/>
</dbReference>
<keyword evidence="6 11" id="KW-1133">Transmembrane helix</keyword>
<reference evidence="14" key="1">
    <citation type="journal article" date="2012" name="MBio">
        <title>Comparative genome analysis of Trichophyton rubrum and related dermatophytes reveals candidate genes involved in infection.</title>
        <authorList>
            <person name="Martinez D.A."/>
            <person name="Oliver B.G."/>
            <person name="Graeser Y."/>
            <person name="Goldberg J.M."/>
            <person name="Li W."/>
            <person name="Martinez-Rossi N.M."/>
            <person name="Monod M."/>
            <person name="Shelest E."/>
            <person name="Barton R.C."/>
            <person name="Birch E."/>
            <person name="Brakhage A.A."/>
            <person name="Chen Z."/>
            <person name="Gurr S.J."/>
            <person name="Heiman D."/>
            <person name="Heitman J."/>
            <person name="Kosti I."/>
            <person name="Rossi A."/>
            <person name="Saif S."/>
            <person name="Samalova M."/>
            <person name="Saunders C.W."/>
            <person name="Shea T."/>
            <person name="Summerbell R.C."/>
            <person name="Xu J."/>
            <person name="Young S."/>
            <person name="Zeng Q."/>
            <person name="Birren B.W."/>
            <person name="Cuomo C.A."/>
            <person name="White T.C."/>
        </authorList>
    </citation>
    <scope>NUCLEOTIDE SEQUENCE [LARGE SCALE GENOMIC DNA]</scope>
    <source>
        <strain evidence="14">ATCC MYA-4604 / CBS 118893</strain>
    </source>
</reference>
<evidence type="ECO:0000256" key="3">
    <source>
        <dbReference type="ARBA" id="ARBA00022448"/>
    </source>
</evidence>
<dbReference type="VEuPathDB" id="FungiDB:MGYG_07094"/>
<feature type="compositionally biased region" description="Low complexity" evidence="10">
    <location>
        <begin position="399"/>
        <end position="419"/>
    </location>
</feature>
<organism evidence="14">
    <name type="scientific">Arthroderma gypseum (strain ATCC MYA-4604 / CBS 118893)</name>
    <name type="common">Microsporum gypseum</name>
    <dbReference type="NCBI Taxonomy" id="535722"/>
    <lineage>
        <taxon>Eukaryota</taxon>
        <taxon>Fungi</taxon>
        <taxon>Dikarya</taxon>
        <taxon>Ascomycota</taxon>
        <taxon>Pezizomycotina</taxon>
        <taxon>Eurotiomycetes</taxon>
        <taxon>Eurotiomycetidae</taxon>
        <taxon>Onygenales</taxon>
        <taxon>Arthrodermataceae</taxon>
        <taxon>Nannizzia</taxon>
    </lineage>
</organism>
<dbReference type="InterPro" id="IPR039261">
    <property type="entry name" value="FNR_nucleotide-bd"/>
</dbReference>
<dbReference type="OrthoDB" id="4494341at2759"/>
<keyword evidence="5" id="KW-0249">Electron transport</keyword>
<dbReference type="STRING" id="535722.E4V222"/>
<dbReference type="SFLD" id="SFLDS00052">
    <property type="entry name" value="Ferric_Reductase_Domain"/>
    <property type="match status" value="1"/>
</dbReference>
<dbReference type="InterPro" id="IPR013112">
    <property type="entry name" value="FAD-bd_8"/>
</dbReference>
<dbReference type="PROSITE" id="PS51384">
    <property type="entry name" value="FAD_FR"/>
    <property type="match status" value="1"/>
</dbReference>
<dbReference type="GO" id="GO:0006826">
    <property type="term" value="P:iron ion transport"/>
    <property type="evidence" value="ECO:0007669"/>
    <property type="project" value="TreeGrafter"/>
</dbReference>
<dbReference type="GO" id="GO:0005886">
    <property type="term" value="C:plasma membrane"/>
    <property type="evidence" value="ECO:0007669"/>
    <property type="project" value="TreeGrafter"/>
</dbReference>
<dbReference type="Gene3D" id="3.40.50.80">
    <property type="entry name" value="Nucleotide-binding domain of ferredoxin-NADP reductase (FNR) module"/>
    <property type="match status" value="1"/>
</dbReference>
<feature type="transmembrane region" description="Helical" evidence="11">
    <location>
        <begin position="270"/>
        <end position="289"/>
    </location>
</feature>
<keyword evidence="9 11" id="KW-0472">Membrane</keyword>
<comment type="subcellular location">
    <subcellularLocation>
        <location evidence="1">Membrane</location>
        <topology evidence="1">Multi-pass membrane protein</topology>
    </subcellularLocation>
</comment>
<dbReference type="InterPro" id="IPR013121">
    <property type="entry name" value="Fe_red_NAD-bd_6"/>
</dbReference>
<keyword evidence="8" id="KW-0406">Ion transport</keyword>
<evidence type="ECO:0000313" key="13">
    <source>
        <dbReference type="EMBL" id="EFR04087.1"/>
    </source>
</evidence>
<evidence type="ECO:0000256" key="7">
    <source>
        <dbReference type="ARBA" id="ARBA00023002"/>
    </source>
</evidence>
<evidence type="ECO:0000256" key="4">
    <source>
        <dbReference type="ARBA" id="ARBA00022692"/>
    </source>
</evidence>
<evidence type="ECO:0000256" key="1">
    <source>
        <dbReference type="ARBA" id="ARBA00004141"/>
    </source>
</evidence>
<name>E4V222_ARTGP</name>
<accession>E4V222</accession>
<keyword evidence="14" id="KW-1185">Reference proteome</keyword>
<dbReference type="AlphaFoldDB" id="E4V222"/>
<dbReference type="SFLD" id="SFLDG01168">
    <property type="entry name" value="Ferric_reductase_subgroup_(FRE"/>
    <property type="match status" value="1"/>
</dbReference>
<proteinExistence type="inferred from homology"/>
<dbReference type="Proteomes" id="UP000002669">
    <property type="component" value="Unassembled WGS sequence"/>
</dbReference>
<dbReference type="InterPro" id="IPR017927">
    <property type="entry name" value="FAD-bd_FR_type"/>
</dbReference>
<evidence type="ECO:0000259" key="12">
    <source>
        <dbReference type="PROSITE" id="PS51384"/>
    </source>
</evidence>
<feature type="domain" description="FAD-binding FR-type" evidence="12">
    <location>
        <begin position="314"/>
        <end position="484"/>
    </location>
</feature>
<dbReference type="GO" id="GO:0006879">
    <property type="term" value="P:intracellular iron ion homeostasis"/>
    <property type="evidence" value="ECO:0007669"/>
    <property type="project" value="TreeGrafter"/>
</dbReference>
<dbReference type="InParanoid" id="E4V222"/>
<dbReference type="InterPro" id="IPR013130">
    <property type="entry name" value="Fe3_Rdtase_TM_dom"/>
</dbReference>
<comment type="similarity">
    <text evidence="2">Belongs to the ferric reductase (FRE) family.</text>
</comment>
<dbReference type="Pfam" id="PF08030">
    <property type="entry name" value="NAD_binding_6"/>
    <property type="match status" value="1"/>
</dbReference>
<feature type="region of interest" description="Disordered" evidence="10">
    <location>
        <begin position="383"/>
        <end position="430"/>
    </location>
</feature>
<dbReference type="OMA" id="WMDEVLR"/>
<dbReference type="Pfam" id="PF08022">
    <property type="entry name" value="FAD_binding_8"/>
    <property type="match status" value="1"/>
</dbReference>
<gene>
    <name evidence="13" type="ORF">MGYG_07094</name>
</gene>
<dbReference type="GO" id="GO:0000293">
    <property type="term" value="F:ferric-chelate reductase activity"/>
    <property type="evidence" value="ECO:0007669"/>
    <property type="project" value="UniProtKB-ARBA"/>
</dbReference>
<dbReference type="GeneID" id="10026342"/>
<dbReference type="CDD" id="cd06186">
    <property type="entry name" value="NOX_Duox_like_FAD_NADP"/>
    <property type="match status" value="1"/>
</dbReference>
<dbReference type="GO" id="GO:0015677">
    <property type="term" value="P:copper ion import"/>
    <property type="evidence" value="ECO:0007669"/>
    <property type="project" value="TreeGrafter"/>
</dbReference>